<keyword evidence="1" id="KW-0812">Transmembrane</keyword>
<sequence>MMKNYSLEIIDGLICSMVFNATVFLGAAISLTAIYICCALFGIYFLWRVLCYNSIKPFLVFLVSGALFTVIGFVLSLFIPVFYFLFTIFHPHCGEPNAGDGLGVLISFYLNAEIYIAISIIGAIKIMIKNRIASKKQME</sequence>
<protein>
    <submittedName>
        <fullName evidence="2">Uncharacterized protein</fullName>
    </submittedName>
</protein>
<feature type="transmembrane region" description="Helical" evidence="1">
    <location>
        <begin position="106"/>
        <end position="128"/>
    </location>
</feature>
<gene>
    <name evidence="2" type="ORF">RASY3_08025</name>
</gene>
<dbReference type="PATRIC" id="fig|1341156.4.peg.2010"/>
<reference evidence="2 3" key="1">
    <citation type="submission" date="2013-06" db="EMBL/GenBank/DDBJ databases">
        <title>Rumen cellulosomics: divergent fiber-degrading strategies revealed by comparative genome-wide analysis of six Ruminococcal strains.</title>
        <authorList>
            <person name="Dassa B."/>
            <person name="Borovok I."/>
            <person name="Lamed R."/>
            <person name="Flint H."/>
            <person name="Yeoman C.J."/>
            <person name="White B."/>
            <person name="Bayer E.A."/>
        </authorList>
    </citation>
    <scope>NUCLEOTIDE SEQUENCE [LARGE SCALE GENOMIC DNA]</scope>
    <source>
        <strain evidence="2 3">SY3</strain>
    </source>
</reference>
<dbReference type="AlphaFoldDB" id="A0A011V409"/>
<accession>A0A011V409</accession>
<dbReference type="RefSeq" id="WP_037286737.1">
    <property type="nucleotide sequence ID" value="NZ_JEOB01000002.1"/>
</dbReference>
<dbReference type="Proteomes" id="UP000021369">
    <property type="component" value="Unassembled WGS sequence"/>
</dbReference>
<organism evidence="2 3">
    <name type="scientific">Ruminococcus albus SY3</name>
    <dbReference type="NCBI Taxonomy" id="1341156"/>
    <lineage>
        <taxon>Bacteria</taxon>
        <taxon>Bacillati</taxon>
        <taxon>Bacillota</taxon>
        <taxon>Clostridia</taxon>
        <taxon>Eubacteriales</taxon>
        <taxon>Oscillospiraceae</taxon>
        <taxon>Ruminococcus</taxon>
    </lineage>
</organism>
<feature type="transmembrane region" description="Helical" evidence="1">
    <location>
        <begin position="23"/>
        <end position="47"/>
    </location>
</feature>
<dbReference type="OrthoDB" id="9893062at2"/>
<feature type="transmembrane region" description="Helical" evidence="1">
    <location>
        <begin position="59"/>
        <end position="86"/>
    </location>
</feature>
<evidence type="ECO:0000256" key="1">
    <source>
        <dbReference type="SAM" id="Phobius"/>
    </source>
</evidence>
<evidence type="ECO:0000313" key="3">
    <source>
        <dbReference type="Proteomes" id="UP000021369"/>
    </source>
</evidence>
<proteinExistence type="predicted"/>
<keyword evidence="1" id="KW-0472">Membrane</keyword>
<name>A0A011V409_RUMAL</name>
<evidence type="ECO:0000313" key="2">
    <source>
        <dbReference type="EMBL" id="EXM40207.1"/>
    </source>
</evidence>
<keyword evidence="1" id="KW-1133">Transmembrane helix</keyword>
<comment type="caution">
    <text evidence="2">The sequence shown here is derived from an EMBL/GenBank/DDBJ whole genome shotgun (WGS) entry which is preliminary data.</text>
</comment>
<dbReference type="EMBL" id="JEOB01000002">
    <property type="protein sequence ID" value="EXM40207.1"/>
    <property type="molecule type" value="Genomic_DNA"/>
</dbReference>
<keyword evidence="3" id="KW-1185">Reference proteome</keyword>